<reference evidence="14" key="1">
    <citation type="submission" date="2022-08" db="EMBL/GenBank/DDBJ databases">
        <title>Novel sulfate-reducing endosymbionts in the free-living metamonad Anaeramoeba.</title>
        <authorList>
            <person name="Jerlstrom-Hultqvist J."/>
            <person name="Cepicka I."/>
            <person name="Gallot-Lavallee L."/>
            <person name="Salas-Leiva D."/>
            <person name="Curtis B.A."/>
            <person name="Zahonova K."/>
            <person name="Pipaliya S."/>
            <person name="Dacks J."/>
            <person name="Roger A.J."/>
        </authorList>
    </citation>
    <scope>NUCLEOTIDE SEQUENCE</scope>
    <source>
        <strain evidence="14">Schooner1</strain>
    </source>
</reference>
<dbReference type="AlphaFoldDB" id="A0AAV8AKJ3"/>
<protein>
    <recommendedName>
        <fullName evidence="2">non-specific serine/threonine protein kinase</fullName>
        <ecNumber evidence="2">2.7.11.1</ecNumber>
    </recommendedName>
</protein>
<dbReference type="InterPro" id="IPR017441">
    <property type="entry name" value="Protein_kinase_ATP_BS"/>
</dbReference>
<dbReference type="PROSITE" id="PS00107">
    <property type="entry name" value="PROTEIN_KINASE_ATP"/>
    <property type="match status" value="1"/>
</dbReference>
<keyword evidence="3" id="KW-0723">Serine/threonine-protein kinase</keyword>
<evidence type="ECO:0000313" key="15">
    <source>
        <dbReference type="Proteomes" id="UP001146793"/>
    </source>
</evidence>
<evidence type="ECO:0000256" key="5">
    <source>
        <dbReference type="ARBA" id="ARBA00022741"/>
    </source>
</evidence>
<dbReference type="Pfam" id="PF00069">
    <property type="entry name" value="Pkinase"/>
    <property type="match status" value="1"/>
</dbReference>
<gene>
    <name evidence="13" type="ORF">M0812_04683</name>
    <name evidence="14" type="ORF">M0813_26749</name>
</gene>
<dbReference type="CDD" id="cd06612">
    <property type="entry name" value="STKc_MST1_2"/>
    <property type="match status" value="1"/>
</dbReference>
<evidence type="ECO:0000256" key="3">
    <source>
        <dbReference type="ARBA" id="ARBA00022527"/>
    </source>
</evidence>
<keyword evidence="7 10" id="KW-0067">ATP-binding</keyword>
<accession>A0AAV8AKJ3</accession>
<organism evidence="13 15">
    <name type="scientific">Anaeramoeba flamelloides</name>
    <dbReference type="NCBI Taxonomy" id="1746091"/>
    <lineage>
        <taxon>Eukaryota</taxon>
        <taxon>Metamonada</taxon>
        <taxon>Anaeramoebidae</taxon>
        <taxon>Anaeramoeba</taxon>
    </lineage>
</organism>
<evidence type="ECO:0000256" key="2">
    <source>
        <dbReference type="ARBA" id="ARBA00012513"/>
    </source>
</evidence>
<dbReference type="InterPro" id="IPR011009">
    <property type="entry name" value="Kinase-like_dom_sf"/>
</dbReference>
<feature type="binding site" evidence="10">
    <location>
        <position position="43"/>
    </location>
    <ligand>
        <name>ATP</name>
        <dbReference type="ChEBI" id="CHEBI:30616"/>
    </ligand>
</feature>
<dbReference type="GO" id="GO:0005524">
    <property type="term" value="F:ATP binding"/>
    <property type="evidence" value="ECO:0007669"/>
    <property type="project" value="UniProtKB-UniRule"/>
</dbReference>
<dbReference type="InterPro" id="IPR050629">
    <property type="entry name" value="STE20/SPS1-PAK"/>
</dbReference>
<proteinExistence type="inferred from homology"/>
<feature type="compositionally biased region" description="Low complexity" evidence="11">
    <location>
        <begin position="295"/>
        <end position="330"/>
    </location>
</feature>
<keyword evidence="6 13" id="KW-0418">Kinase</keyword>
<name>A0AAV8AKJ3_9EUKA</name>
<evidence type="ECO:0000313" key="16">
    <source>
        <dbReference type="Proteomes" id="UP001150062"/>
    </source>
</evidence>
<evidence type="ECO:0000256" key="10">
    <source>
        <dbReference type="PROSITE-ProRule" id="PRU10141"/>
    </source>
</evidence>
<dbReference type="PANTHER" id="PTHR48012:SF2">
    <property type="entry name" value="STERILE20-LIKE KINASE, ISOFORM B"/>
    <property type="match status" value="1"/>
</dbReference>
<dbReference type="GO" id="GO:0004674">
    <property type="term" value="F:protein serine/threonine kinase activity"/>
    <property type="evidence" value="ECO:0007669"/>
    <property type="project" value="UniProtKB-KW"/>
</dbReference>
<evidence type="ECO:0000256" key="4">
    <source>
        <dbReference type="ARBA" id="ARBA00022679"/>
    </source>
</evidence>
<dbReference type="EC" id="2.7.11.1" evidence="2"/>
<sequence>MTENFSNKNPNELFETVDKIGEGSYGSVHQAVTKTGQIVAIKKIPIEEDIDSIIKEISIMKQCDHVRLVKYYDSYFLDNELWIVMEYCGGGSVADVIEFCEITFNEDQIASIVKSILEGLVYFHSQKKIHRDIKAGNVLLTDNGETKLCDFGVSGQLSDNMAKRKTVIGTPYWMAPEIIQEVGYDYKVDIWSLGITILELAEGEPPLSETHPLRAIFLIPNNPSPTFKEPKKWSKKCVDFLSKCLQKDPNDRWGAKRLLKHPFIKNAKSTKITLPTLIEQCKIAKQEANKWGKKSSSSSSGSSYSTDSSTGSETTSSTGSESTSESTGSSADSVVGVESNSNSDSEGSAGGFSTTVIHDMDSIKNKEDIEEDLGASFLDQIKTQKNVQTIDEEQQKTNYENLEPRQLEGIIKHITSNWEKDLTEINERYEKQLDGIKKILQQKKKKKRNKK</sequence>
<comment type="caution">
    <text evidence="13">The sequence shown here is derived from an EMBL/GenBank/DDBJ whole genome shotgun (WGS) entry which is preliminary data.</text>
</comment>
<dbReference type="Proteomes" id="UP001146793">
    <property type="component" value="Unassembled WGS sequence"/>
</dbReference>
<dbReference type="SUPFAM" id="SSF56112">
    <property type="entry name" value="Protein kinase-like (PK-like)"/>
    <property type="match status" value="1"/>
</dbReference>
<keyword evidence="5 10" id="KW-0547">Nucleotide-binding</keyword>
<evidence type="ECO:0000259" key="12">
    <source>
        <dbReference type="PROSITE" id="PS50011"/>
    </source>
</evidence>
<feature type="region of interest" description="Disordered" evidence="11">
    <location>
        <begin position="289"/>
        <end position="354"/>
    </location>
</feature>
<reference evidence="13" key="2">
    <citation type="submission" date="2022-08" db="EMBL/GenBank/DDBJ databases">
        <title>Novel sulphate-reducing endosymbionts in the free-living metamonad Anaeramoeba.</title>
        <authorList>
            <person name="Jerlstrom-Hultqvist J."/>
            <person name="Cepicka I."/>
            <person name="Gallot-Lavallee L."/>
            <person name="Salas-Leiva D."/>
            <person name="Curtis B.A."/>
            <person name="Zahonova K."/>
            <person name="Pipaliya S."/>
            <person name="Dacks J."/>
            <person name="Roger A.J."/>
        </authorList>
    </citation>
    <scope>NUCLEOTIDE SEQUENCE</scope>
    <source>
        <strain evidence="13">Busselton2</strain>
    </source>
</reference>
<keyword evidence="4" id="KW-0808">Transferase</keyword>
<evidence type="ECO:0000313" key="14">
    <source>
        <dbReference type="EMBL" id="KAJ6237195.1"/>
    </source>
</evidence>
<feature type="domain" description="Protein kinase" evidence="12">
    <location>
        <begin position="14"/>
        <end position="264"/>
    </location>
</feature>
<evidence type="ECO:0000313" key="13">
    <source>
        <dbReference type="EMBL" id="KAJ3452904.1"/>
    </source>
</evidence>
<dbReference type="EMBL" id="JAOAOG010000239">
    <property type="protein sequence ID" value="KAJ6237195.1"/>
    <property type="molecule type" value="Genomic_DNA"/>
</dbReference>
<dbReference type="FunFam" id="1.10.510.10:FF:000499">
    <property type="entry name" value="Serine/threonine-protein kinase KIC1"/>
    <property type="match status" value="1"/>
</dbReference>
<feature type="compositionally biased region" description="Polar residues" evidence="11">
    <location>
        <begin position="338"/>
        <end position="354"/>
    </location>
</feature>
<keyword evidence="16" id="KW-1185">Reference proteome</keyword>
<dbReference type="EMBL" id="JANTQA010000008">
    <property type="protein sequence ID" value="KAJ3452904.1"/>
    <property type="molecule type" value="Genomic_DNA"/>
</dbReference>
<evidence type="ECO:0000256" key="6">
    <source>
        <dbReference type="ARBA" id="ARBA00022777"/>
    </source>
</evidence>
<dbReference type="InterPro" id="IPR000719">
    <property type="entry name" value="Prot_kinase_dom"/>
</dbReference>
<comment type="catalytic activity">
    <reaction evidence="9">
        <text>L-seryl-[protein] + ATP = O-phospho-L-seryl-[protein] + ADP + H(+)</text>
        <dbReference type="Rhea" id="RHEA:17989"/>
        <dbReference type="Rhea" id="RHEA-COMP:9863"/>
        <dbReference type="Rhea" id="RHEA-COMP:11604"/>
        <dbReference type="ChEBI" id="CHEBI:15378"/>
        <dbReference type="ChEBI" id="CHEBI:29999"/>
        <dbReference type="ChEBI" id="CHEBI:30616"/>
        <dbReference type="ChEBI" id="CHEBI:83421"/>
        <dbReference type="ChEBI" id="CHEBI:456216"/>
        <dbReference type="EC" id="2.7.11.1"/>
    </reaction>
</comment>
<dbReference type="Proteomes" id="UP001150062">
    <property type="component" value="Unassembled WGS sequence"/>
</dbReference>
<dbReference type="PROSITE" id="PS50011">
    <property type="entry name" value="PROTEIN_KINASE_DOM"/>
    <property type="match status" value="1"/>
</dbReference>
<evidence type="ECO:0000256" key="1">
    <source>
        <dbReference type="ARBA" id="ARBA00008874"/>
    </source>
</evidence>
<evidence type="ECO:0000256" key="11">
    <source>
        <dbReference type="SAM" id="MobiDB-lite"/>
    </source>
</evidence>
<dbReference type="Gene3D" id="1.10.510.10">
    <property type="entry name" value="Transferase(Phosphotransferase) domain 1"/>
    <property type="match status" value="1"/>
</dbReference>
<comment type="similarity">
    <text evidence="1">Belongs to the protein kinase superfamily. STE Ser/Thr protein kinase family. STE20 subfamily.</text>
</comment>
<dbReference type="GO" id="GO:0005737">
    <property type="term" value="C:cytoplasm"/>
    <property type="evidence" value="ECO:0007669"/>
    <property type="project" value="TreeGrafter"/>
</dbReference>
<dbReference type="PANTHER" id="PTHR48012">
    <property type="entry name" value="STERILE20-LIKE KINASE, ISOFORM B-RELATED"/>
    <property type="match status" value="1"/>
</dbReference>
<dbReference type="SMART" id="SM00220">
    <property type="entry name" value="S_TKc"/>
    <property type="match status" value="1"/>
</dbReference>
<evidence type="ECO:0000256" key="9">
    <source>
        <dbReference type="ARBA" id="ARBA00048679"/>
    </source>
</evidence>
<evidence type="ECO:0000256" key="7">
    <source>
        <dbReference type="ARBA" id="ARBA00022840"/>
    </source>
</evidence>
<evidence type="ECO:0000256" key="8">
    <source>
        <dbReference type="ARBA" id="ARBA00047899"/>
    </source>
</evidence>
<comment type="catalytic activity">
    <reaction evidence="8">
        <text>L-threonyl-[protein] + ATP = O-phospho-L-threonyl-[protein] + ADP + H(+)</text>
        <dbReference type="Rhea" id="RHEA:46608"/>
        <dbReference type="Rhea" id="RHEA-COMP:11060"/>
        <dbReference type="Rhea" id="RHEA-COMP:11605"/>
        <dbReference type="ChEBI" id="CHEBI:15378"/>
        <dbReference type="ChEBI" id="CHEBI:30013"/>
        <dbReference type="ChEBI" id="CHEBI:30616"/>
        <dbReference type="ChEBI" id="CHEBI:61977"/>
        <dbReference type="ChEBI" id="CHEBI:456216"/>
        <dbReference type="EC" id="2.7.11.1"/>
    </reaction>
</comment>